<reference evidence="7" key="2">
    <citation type="journal article" date="2021" name="Genome Biol. Evol.">
        <title>Developing a high-quality reference genome for a parasitic bivalve with doubly uniparental inheritance (Bivalvia: Unionida).</title>
        <authorList>
            <person name="Smith C.H."/>
        </authorList>
    </citation>
    <scope>NUCLEOTIDE SEQUENCE</scope>
    <source>
        <strain evidence="7">CHS0354</strain>
        <tissue evidence="7">Mantle</tissue>
    </source>
</reference>
<evidence type="ECO:0000313" key="8">
    <source>
        <dbReference type="Proteomes" id="UP001195483"/>
    </source>
</evidence>
<comment type="subcellular location">
    <subcellularLocation>
        <location evidence="1">Nucleus</location>
    </subcellularLocation>
</comment>
<dbReference type="Proteomes" id="UP001195483">
    <property type="component" value="Unassembled WGS sequence"/>
</dbReference>
<evidence type="ECO:0000256" key="3">
    <source>
        <dbReference type="SAM" id="MobiDB-lite"/>
    </source>
</evidence>
<dbReference type="GO" id="GO:0005634">
    <property type="term" value="C:nucleus"/>
    <property type="evidence" value="ECO:0007669"/>
    <property type="project" value="UniProtKB-SubCell"/>
</dbReference>
<organism evidence="7 8">
    <name type="scientific">Potamilus streckersoni</name>
    <dbReference type="NCBI Taxonomy" id="2493646"/>
    <lineage>
        <taxon>Eukaryota</taxon>
        <taxon>Metazoa</taxon>
        <taxon>Spiralia</taxon>
        <taxon>Lophotrochozoa</taxon>
        <taxon>Mollusca</taxon>
        <taxon>Bivalvia</taxon>
        <taxon>Autobranchia</taxon>
        <taxon>Heteroconchia</taxon>
        <taxon>Palaeoheterodonta</taxon>
        <taxon>Unionida</taxon>
        <taxon>Unionoidea</taxon>
        <taxon>Unionidae</taxon>
        <taxon>Ambleminae</taxon>
        <taxon>Lampsilini</taxon>
        <taxon>Potamilus</taxon>
    </lineage>
</organism>
<dbReference type="InterPro" id="IPR018846">
    <property type="entry name" value="Beta-prop_RSE1/DDB1/CPSF1_1st"/>
</dbReference>
<accession>A0AAE0WE92</accession>
<dbReference type="InterPro" id="IPR004871">
    <property type="entry name" value="RSE1/DDB1/CPSF1_C"/>
</dbReference>
<dbReference type="InterPro" id="IPR050358">
    <property type="entry name" value="RSE1/DDB1/CFT1"/>
</dbReference>
<evidence type="ECO:0000259" key="4">
    <source>
        <dbReference type="Pfam" id="PF03178"/>
    </source>
</evidence>
<dbReference type="FunFam" id="2.130.10.10:FF:000100">
    <property type="entry name" value="Cleavage and polyadenylation specificity factor subunit 1"/>
    <property type="match status" value="1"/>
</dbReference>
<feature type="domain" description="RSE1/DDB1/CPSF1 second beta-propeller" evidence="6">
    <location>
        <begin position="525"/>
        <end position="1027"/>
    </location>
</feature>
<evidence type="ECO:0000256" key="1">
    <source>
        <dbReference type="ARBA" id="ARBA00004123"/>
    </source>
</evidence>
<feature type="domain" description="RSE1/DDB1/CPSF1 first beta-propeller" evidence="5">
    <location>
        <begin position="14"/>
        <end position="414"/>
    </location>
</feature>
<dbReference type="Gene3D" id="1.10.150.910">
    <property type="match status" value="1"/>
</dbReference>
<dbReference type="PANTHER" id="PTHR10644">
    <property type="entry name" value="DNA REPAIR/RNA PROCESSING CPSF FAMILY"/>
    <property type="match status" value="1"/>
</dbReference>
<evidence type="ECO:0000313" key="7">
    <source>
        <dbReference type="EMBL" id="KAK3611446.1"/>
    </source>
</evidence>
<evidence type="ECO:0000256" key="2">
    <source>
        <dbReference type="ARBA" id="ARBA00023242"/>
    </source>
</evidence>
<evidence type="ECO:0000259" key="6">
    <source>
        <dbReference type="Pfam" id="PF23726"/>
    </source>
</evidence>
<comment type="caution">
    <text evidence="7">The sequence shown here is derived from an EMBL/GenBank/DDBJ whole genome shotgun (WGS) entry which is preliminary data.</text>
</comment>
<dbReference type="FunFam" id="2.130.10.10:FF:000118">
    <property type="entry name" value="Cleavage and polyadenylation specificity factor subunit 1"/>
    <property type="match status" value="1"/>
</dbReference>
<dbReference type="Pfam" id="PF23726">
    <property type="entry name" value="Beta-prop_RSE1_2nd"/>
    <property type="match status" value="1"/>
</dbReference>
<feature type="domain" description="RSE1/DDB1/CPSF1 C-terminal" evidence="4">
    <location>
        <begin position="1104"/>
        <end position="1436"/>
    </location>
</feature>
<proteinExistence type="predicted"/>
<sequence length="1471" mass="164970">MYAVYKQTHPTTGVEHSIYCNFFNMKEKNLVIASVNQIHVYRLNPDTEDAKKTDEIKDQESTVKQKLECLATFALFGNIMSMKSVILVGAQRDALLLSFSDAKLALVEYDPGMHDLNTVSLHYFEDQKLKDFASPCHIPTIQVDPDGRCAAMLIYGTKMVILPFQKDIFTEDVESIVGGGGTGGGSGSRSPILNSYIIDLLSFDEKILNVLDFQFLHGYYEPTIFILYEPYPTWAGRVAVRSDTCSIVAISLNIQEKVHPIIWSLANLPFDCKQCLSVPKPIGGILIFAVNYLLYLNQSVPPYGVSLNSIGDNSTSFPIRVHEGVRISLDAAKATFISYDKLVLSLKGGELYVLTLMVDGMRSVRSFHFDKAAASVLTTCMCVCEEGFLFLGSRLGNSLLLKYSEKESGDIKVEQEKKSAEPPMKKKKFESTADMASDVSQIENLDELEVYGVSENPSGTTITSFTFEVCDNIWNIAPCGNIVMGEPAFLSEEFSNTADPELELVTTSGFSKNGALSVLQRSVRPQVVTTFDLPGCVDMWTVQGPIAEENEANRSLTKKSVNSTLDDSTAEPKNLEEGGESSPVDIENGHAFLILSRPDSSMILQTGHEIMELDHSGFSTQTPTIFAGNIGDGKFIVQVSPRGVRLLEGVQQLQHIPIDIGSPIVHCSVADPYILLLGDEGHVMMMTLRPEGLGATSRLVVSKPQVTSKPKIFTICAYRDVSGVFTVEEEQQEKKGTTAESRNAMKTSLDKVFSIDQSTIDDEDELLYGESDTSLFDSSMNASTTEESKSRSSIKKKEVKPSYWCIICRENGCLEIWSIPDFKMVFYVKNFTHGQKVLVDSMQSTEAGSSWASMASTSSEKVDKSVNVGEVPLLKEMIVVGLGCQKSRPLLMARVEDELFVYEAFPFHQSKVKNTHLKIRFKKIHHNLILREKRQSRAKRKEDEPEIVDPGETHRKLLRYFDDISGYSGVFLCGTYPHWLFMTSRGSLRIHPMSIDGAVTCFASFHNVNCPKGFLYFNKQGELRISVLPTHLTYDAPWPIRKVPLRCTPHSVQYHADSKTYSVIISVPEPCNKMPRTDTEDREFDVVEKDERFIYPSIHKYICQLYSPTSWEVVPNTSVDFDEFEVVTGQSYVYLKSEENVTGFKGYIAIGTNFSYGEEVTSRGRIVIFDVIEVVPEPGQPLTKHKIKVLYRKEQKGPVTALAHVNGYLISAIGQKLFMWQLKDNDLIGVAFIDTHIYIHSLVTLKSLILAADIIKSITLYRYQSDLKVLSLVSRDVKPLEVYTCDFIVDNSQLNFIVTDRLKNILVYSYQPEMRESHGGQKLLRKADFNVGSHINTMFRIRTKLSDPTIDKKSLPLLEKRQLTYFATLDGSLGFVLPVSEKVYRRLLMLQNALTVHIPSIAGLNPKSYRALQTSGPELVNPHRNILDGELLWKYLYFSFMEKAELAKRIGTSADQLIDDLMELDRLSAWF</sequence>
<dbReference type="InterPro" id="IPR058543">
    <property type="entry name" value="Beta-prop_RSE1/DDB1/CPSF1_2nd"/>
</dbReference>
<reference evidence="7" key="3">
    <citation type="submission" date="2023-05" db="EMBL/GenBank/DDBJ databases">
        <authorList>
            <person name="Smith C.H."/>
        </authorList>
    </citation>
    <scope>NUCLEOTIDE SEQUENCE</scope>
    <source>
        <strain evidence="7">CHS0354</strain>
        <tissue evidence="7">Mantle</tissue>
    </source>
</reference>
<reference evidence="7" key="1">
    <citation type="journal article" date="2021" name="Genome Biol. Evol.">
        <title>A High-Quality Reference Genome for a Parasitic Bivalve with Doubly Uniparental Inheritance (Bivalvia: Unionida).</title>
        <authorList>
            <person name="Smith C.H."/>
        </authorList>
    </citation>
    <scope>NUCLEOTIDE SEQUENCE</scope>
    <source>
        <strain evidence="7">CHS0354</strain>
    </source>
</reference>
<evidence type="ECO:0000259" key="5">
    <source>
        <dbReference type="Pfam" id="PF10433"/>
    </source>
</evidence>
<name>A0AAE0WE92_9BIVA</name>
<feature type="compositionally biased region" description="Polar residues" evidence="3">
    <location>
        <begin position="553"/>
        <end position="567"/>
    </location>
</feature>
<dbReference type="EMBL" id="JAEAOA010001626">
    <property type="protein sequence ID" value="KAK3611446.1"/>
    <property type="molecule type" value="Genomic_DNA"/>
</dbReference>
<dbReference type="GO" id="GO:0003676">
    <property type="term" value="F:nucleic acid binding"/>
    <property type="evidence" value="ECO:0007669"/>
    <property type="project" value="InterPro"/>
</dbReference>
<keyword evidence="8" id="KW-1185">Reference proteome</keyword>
<protein>
    <recommendedName>
        <fullName evidence="9">Cleavage and polyadenylation specificity factor subunit 1</fullName>
    </recommendedName>
</protein>
<keyword evidence="2" id="KW-0539">Nucleus</keyword>
<gene>
    <name evidence="7" type="ORF">CHS0354_027171</name>
</gene>
<dbReference type="Gene3D" id="2.130.10.10">
    <property type="entry name" value="YVTN repeat-like/Quinoprotein amine dehydrogenase"/>
    <property type="match status" value="2"/>
</dbReference>
<dbReference type="Pfam" id="PF03178">
    <property type="entry name" value="CPSF_A"/>
    <property type="match status" value="1"/>
</dbReference>
<evidence type="ECO:0008006" key="9">
    <source>
        <dbReference type="Google" id="ProtNLM"/>
    </source>
</evidence>
<dbReference type="Pfam" id="PF10433">
    <property type="entry name" value="Beta-prop_RSE1_1st"/>
    <property type="match status" value="1"/>
</dbReference>
<feature type="region of interest" description="Disordered" evidence="3">
    <location>
        <begin position="551"/>
        <end position="582"/>
    </location>
</feature>
<dbReference type="InterPro" id="IPR015943">
    <property type="entry name" value="WD40/YVTN_repeat-like_dom_sf"/>
</dbReference>